<dbReference type="EMBL" id="JAJTJA010000006">
    <property type="protein sequence ID" value="KAH8697445.1"/>
    <property type="molecule type" value="Genomic_DNA"/>
</dbReference>
<feature type="transmembrane region" description="Helical" evidence="5">
    <location>
        <begin position="259"/>
        <end position="279"/>
    </location>
</feature>
<organism evidence="6 7">
    <name type="scientific">Talaromyces proteolyticus</name>
    <dbReference type="NCBI Taxonomy" id="1131652"/>
    <lineage>
        <taxon>Eukaryota</taxon>
        <taxon>Fungi</taxon>
        <taxon>Dikarya</taxon>
        <taxon>Ascomycota</taxon>
        <taxon>Pezizomycotina</taxon>
        <taxon>Eurotiomycetes</taxon>
        <taxon>Eurotiomycetidae</taxon>
        <taxon>Eurotiales</taxon>
        <taxon>Trichocomaceae</taxon>
        <taxon>Talaromyces</taxon>
        <taxon>Talaromyces sect. Bacilispori</taxon>
    </lineage>
</organism>
<evidence type="ECO:0000256" key="3">
    <source>
        <dbReference type="ARBA" id="ARBA00022989"/>
    </source>
</evidence>
<keyword evidence="2 5" id="KW-0812">Transmembrane</keyword>
<evidence type="ECO:0000256" key="5">
    <source>
        <dbReference type="SAM" id="Phobius"/>
    </source>
</evidence>
<dbReference type="GO" id="GO:0005886">
    <property type="term" value="C:plasma membrane"/>
    <property type="evidence" value="ECO:0007669"/>
    <property type="project" value="TreeGrafter"/>
</dbReference>
<feature type="transmembrane region" description="Helical" evidence="5">
    <location>
        <begin position="100"/>
        <end position="121"/>
    </location>
</feature>
<feature type="transmembrane region" description="Helical" evidence="5">
    <location>
        <begin position="299"/>
        <end position="317"/>
    </location>
</feature>
<dbReference type="PANTHER" id="PTHR31465:SF9">
    <property type="entry name" value="SPHINGOID LONG-CHAIN BASE TRANSPORTER RSB1"/>
    <property type="match status" value="1"/>
</dbReference>
<accession>A0AAD4KR42</accession>
<evidence type="ECO:0000313" key="7">
    <source>
        <dbReference type="Proteomes" id="UP001201262"/>
    </source>
</evidence>
<evidence type="ECO:0000256" key="1">
    <source>
        <dbReference type="ARBA" id="ARBA00004141"/>
    </source>
</evidence>
<dbReference type="Proteomes" id="UP001201262">
    <property type="component" value="Unassembled WGS sequence"/>
</dbReference>
<feature type="transmembrane region" description="Helical" evidence="5">
    <location>
        <begin position="41"/>
        <end position="61"/>
    </location>
</feature>
<evidence type="ECO:0000313" key="6">
    <source>
        <dbReference type="EMBL" id="KAH8697445.1"/>
    </source>
</evidence>
<comment type="subcellular location">
    <subcellularLocation>
        <location evidence="1">Membrane</location>
        <topology evidence="1">Multi-pass membrane protein</topology>
    </subcellularLocation>
</comment>
<name>A0AAD4KR42_9EURO</name>
<protein>
    <submittedName>
        <fullName evidence="6">Sphingoid long-chain base transporter</fullName>
    </submittedName>
</protein>
<dbReference type="GeneID" id="70241489"/>
<dbReference type="Pfam" id="PF04479">
    <property type="entry name" value="RTA1"/>
    <property type="match status" value="1"/>
</dbReference>
<comment type="caution">
    <text evidence="6">The sequence shown here is derived from an EMBL/GenBank/DDBJ whole genome shotgun (WGS) entry which is preliminary data.</text>
</comment>
<evidence type="ECO:0000256" key="4">
    <source>
        <dbReference type="ARBA" id="ARBA00023136"/>
    </source>
</evidence>
<keyword evidence="4 5" id="KW-0472">Membrane</keyword>
<keyword evidence="7" id="KW-1185">Reference proteome</keyword>
<feature type="transmembrane region" description="Helical" evidence="5">
    <location>
        <begin position="179"/>
        <end position="202"/>
    </location>
</feature>
<feature type="transmembrane region" description="Helical" evidence="5">
    <location>
        <begin position="68"/>
        <end position="88"/>
    </location>
</feature>
<reference evidence="6" key="1">
    <citation type="submission" date="2021-12" db="EMBL/GenBank/DDBJ databases">
        <title>Convergent genome expansion in fungi linked to evolution of root-endophyte symbiosis.</title>
        <authorList>
            <consortium name="DOE Joint Genome Institute"/>
            <person name="Ke Y.-H."/>
            <person name="Bonito G."/>
            <person name="Liao H.-L."/>
            <person name="Looney B."/>
            <person name="Rojas-Flechas A."/>
            <person name="Nash J."/>
            <person name="Hameed K."/>
            <person name="Schadt C."/>
            <person name="Martin F."/>
            <person name="Crous P.W."/>
            <person name="Miettinen O."/>
            <person name="Magnuson J.K."/>
            <person name="Labbe J."/>
            <person name="Jacobson D."/>
            <person name="Doktycz M.J."/>
            <person name="Veneault-Fourrey C."/>
            <person name="Kuo A."/>
            <person name="Mondo S."/>
            <person name="Calhoun S."/>
            <person name="Riley R."/>
            <person name="Ohm R."/>
            <person name="LaButti K."/>
            <person name="Andreopoulos B."/>
            <person name="Pangilinan J."/>
            <person name="Nolan M."/>
            <person name="Tritt A."/>
            <person name="Clum A."/>
            <person name="Lipzen A."/>
            <person name="Daum C."/>
            <person name="Barry K."/>
            <person name="Grigoriev I.V."/>
            <person name="Vilgalys R."/>
        </authorList>
    </citation>
    <scope>NUCLEOTIDE SEQUENCE</scope>
    <source>
        <strain evidence="6">PMI_201</strain>
    </source>
</reference>
<keyword evidence="3 5" id="KW-1133">Transmembrane helix</keyword>
<dbReference type="PANTHER" id="PTHR31465">
    <property type="entry name" value="PROTEIN RTA1-RELATED"/>
    <property type="match status" value="1"/>
</dbReference>
<evidence type="ECO:0000256" key="2">
    <source>
        <dbReference type="ARBA" id="ARBA00022692"/>
    </source>
</evidence>
<dbReference type="AlphaFoldDB" id="A0AAD4KR42"/>
<dbReference type="InterPro" id="IPR007568">
    <property type="entry name" value="RTA1"/>
</dbReference>
<sequence length="345" mass="37957">MATATASASLSAFPAGITSSSQCTLETCPLTYAHLTYLPNAAGNGLLLAIFGLLIPAQIYMGIRYRTWGFMAGMFCGLVLEVFGYVGRLKMIDNPFTDKWFAMYIVCLTIAPAFLSAAIYISLARIVAVYTVKLSRFSQRWYGIIFVIWDVVSLLLQAAGGGLATSNDESTLETAKRVMMAGLSTQVISLSIYLGLCIDFAWRIRRLKRTNANSFDNRNLEMTNKQGNTPQQFSSSENLAGNIVLLNPNFAALRASKRWLTFLVLQGLATICIYIRSIFRLAELHGGFRSSLANDQVTFMVLEGAMIVIAALGLSTWGHPGVGFYGKWQVLDYRLFVKKPHTSGV</sequence>
<dbReference type="RefSeq" id="XP_046072146.1">
    <property type="nucleotide sequence ID" value="XM_046211202.1"/>
</dbReference>
<dbReference type="GO" id="GO:0000324">
    <property type="term" value="C:fungal-type vacuole"/>
    <property type="evidence" value="ECO:0007669"/>
    <property type="project" value="TreeGrafter"/>
</dbReference>
<proteinExistence type="predicted"/>
<gene>
    <name evidence="6" type="ORF">BGW36DRAFT_295695</name>
</gene>
<feature type="transmembrane region" description="Helical" evidence="5">
    <location>
        <begin position="141"/>
        <end position="159"/>
    </location>
</feature>